<dbReference type="Gene3D" id="4.10.240.10">
    <property type="entry name" value="Zn(2)-C6 fungal-type DNA-binding domain"/>
    <property type="match status" value="1"/>
</dbReference>
<keyword evidence="3" id="KW-0804">Transcription</keyword>
<feature type="compositionally biased region" description="Basic and acidic residues" evidence="5">
    <location>
        <begin position="57"/>
        <end position="66"/>
    </location>
</feature>
<keyword evidence="8" id="KW-1185">Reference proteome</keyword>
<comment type="caution">
    <text evidence="7">The sequence shown here is derived from an EMBL/GenBank/DDBJ whole genome shotgun (WGS) entry which is preliminary data.</text>
</comment>
<dbReference type="GO" id="GO:0001228">
    <property type="term" value="F:DNA-binding transcription activator activity, RNA polymerase II-specific"/>
    <property type="evidence" value="ECO:0007669"/>
    <property type="project" value="TreeGrafter"/>
</dbReference>
<dbReference type="GO" id="GO:0008270">
    <property type="term" value="F:zinc ion binding"/>
    <property type="evidence" value="ECO:0007669"/>
    <property type="project" value="InterPro"/>
</dbReference>
<keyword evidence="4" id="KW-0539">Nucleus</keyword>
<feature type="domain" description="Zn(2)-C6 fungal-type" evidence="6">
    <location>
        <begin position="18"/>
        <end position="48"/>
    </location>
</feature>
<dbReference type="GO" id="GO:0003677">
    <property type="term" value="F:DNA binding"/>
    <property type="evidence" value="ECO:0007669"/>
    <property type="project" value="UniProtKB-KW"/>
</dbReference>
<evidence type="ECO:0000256" key="5">
    <source>
        <dbReference type="SAM" id="MobiDB-lite"/>
    </source>
</evidence>
<evidence type="ECO:0000313" key="7">
    <source>
        <dbReference type="EMBL" id="KAJ5710032.1"/>
    </source>
</evidence>
<protein>
    <recommendedName>
        <fullName evidence="6">Zn(2)-C6 fungal-type domain-containing protein</fullName>
    </recommendedName>
</protein>
<reference evidence="7" key="2">
    <citation type="submission" date="2023-01" db="EMBL/GenBank/DDBJ databases">
        <authorList>
            <person name="Petersen C."/>
        </authorList>
    </citation>
    <scope>NUCLEOTIDE SEQUENCE</scope>
    <source>
        <strain evidence="7">IBT 17514</strain>
    </source>
</reference>
<dbReference type="SMART" id="SM00066">
    <property type="entry name" value="GAL4"/>
    <property type="match status" value="1"/>
</dbReference>
<dbReference type="PANTHER" id="PTHR47784:SF9">
    <property type="entry name" value="ZN(II)2CYS6 TRANSCRIPTION FACTOR (EUROFUNG)"/>
    <property type="match status" value="1"/>
</dbReference>
<dbReference type="EMBL" id="JAQJAN010000017">
    <property type="protein sequence ID" value="KAJ5710032.1"/>
    <property type="molecule type" value="Genomic_DNA"/>
</dbReference>
<keyword evidence="1" id="KW-0805">Transcription regulation</keyword>
<gene>
    <name evidence="7" type="ORF">N7493_009624</name>
</gene>
<organism evidence="7 8">
    <name type="scientific">Penicillium malachiteum</name>
    <dbReference type="NCBI Taxonomy" id="1324776"/>
    <lineage>
        <taxon>Eukaryota</taxon>
        <taxon>Fungi</taxon>
        <taxon>Dikarya</taxon>
        <taxon>Ascomycota</taxon>
        <taxon>Pezizomycotina</taxon>
        <taxon>Eurotiomycetes</taxon>
        <taxon>Eurotiomycetidae</taxon>
        <taxon>Eurotiales</taxon>
        <taxon>Aspergillaceae</taxon>
        <taxon>Penicillium</taxon>
    </lineage>
</organism>
<dbReference type="AlphaFoldDB" id="A0AAD6MSF8"/>
<evidence type="ECO:0000256" key="4">
    <source>
        <dbReference type="ARBA" id="ARBA00023242"/>
    </source>
</evidence>
<keyword evidence="2" id="KW-0238">DNA-binding</keyword>
<dbReference type="Pfam" id="PF00172">
    <property type="entry name" value="Zn_clus"/>
    <property type="match status" value="1"/>
</dbReference>
<dbReference type="Proteomes" id="UP001215712">
    <property type="component" value="Unassembled WGS sequence"/>
</dbReference>
<dbReference type="CDD" id="cd00067">
    <property type="entry name" value="GAL4"/>
    <property type="match status" value="1"/>
</dbReference>
<dbReference type="InterPro" id="IPR053157">
    <property type="entry name" value="Sterol_Uptake_Regulator"/>
</dbReference>
<dbReference type="InterPro" id="IPR036864">
    <property type="entry name" value="Zn2-C6_fun-type_DNA-bd_sf"/>
</dbReference>
<dbReference type="SUPFAM" id="SSF57701">
    <property type="entry name" value="Zn2/Cys6 DNA-binding domain"/>
    <property type="match status" value="1"/>
</dbReference>
<sequence length="371" mass="42917">MEVNEINRPNRVRKSRYGCRNCKLRKVKCDETRPHCLRCRTYGVQRNFNLDTTDLQPLKERREQPRKQTQPHCTPLRPSIDNAIWADDGMSFFKLDQYDWDLFSRFRHRTLYSLGGSDIVQIYEDHMLKASFTCPFLLHGTLAVAAVHDGYLSLSPTVAHCENHTTGLNPKDQEEHKDPIWTTTGTLSILAFASINAVSTNDAWPLGSPDCSNLEWLRLGSGKMSLWNLVDPLRPGSAFRVMIETLIRMRKPLPIRGTEGVPEDLENNVYFTVVHSLSRFLDVPQENVALGDALMVSNYMHNKFEDRLRNKDPIALLLLCLWYAKARRVRWRIDFRARFELPAICNYLQRYHGGDTHVQSLIPWEEVGYQA</sequence>
<proteinExistence type="predicted"/>
<evidence type="ECO:0000256" key="2">
    <source>
        <dbReference type="ARBA" id="ARBA00023125"/>
    </source>
</evidence>
<evidence type="ECO:0000259" key="6">
    <source>
        <dbReference type="PROSITE" id="PS50048"/>
    </source>
</evidence>
<dbReference type="PROSITE" id="PS50048">
    <property type="entry name" value="ZN2_CY6_FUNGAL_2"/>
    <property type="match status" value="1"/>
</dbReference>
<evidence type="ECO:0000256" key="1">
    <source>
        <dbReference type="ARBA" id="ARBA00023015"/>
    </source>
</evidence>
<dbReference type="InterPro" id="IPR001138">
    <property type="entry name" value="Zn2Cys6_DnaBD"/>
</dbReference>
<dbReference type="PANTHER" id="PTHR47784">
    <property type="entry name" value="STEROL UPTAKE CONTROL PROTEIN 2"/>
    <property type="match status" value="1"/>
</dbReference>
<evidence type="ECO:0000256" key="3">
    <source>
        <dbReference type="ARBA" id="ARBA00023163"/>
    </source>
</evidence>
<accession>A0AAD6MSF8</accession>
<name>A0AAD6MSF8_9EURO</name>
<evidence type="ECO:0000313" key="8">
    <source>
        <dbReference type="Proteomes" id="UP001215712"/>
    </source>
</evidence>
<reference evidence="7" key="1">
    <citation type="journal article" date="2023" name="IMA Fungus">
        <title>Comparative genomic study of the Penicillium genus elucidates a diverse pangenome and 15 lateral gene transfer events.</title>
        <authorList>
            <person name="Petersen C."/>
            <person name="Sorensen T."/>
            <person name="Nielsen M.R."/>
            <person name="Sondergaard T.E."/>
            <person name="Sorensen J.L."/>
            <person name="Fitzpatrick D.A."/>
            <person name="Frisvad J.C."/>
            <person name="Nielsen K.L."/>
        </authorList>
    </citation>
    <scope>NUCLEOTIDE SEQUENCE</scope>
    <source>
        <strain evidence="7">IBT 17514</strain>
    </source>
</reference>
<feature type="region of interest" description="Disordered" evidence="5">
    <location>
        <begin position="53"/>
        <end position="75"/>
    </location>
</feature>